<dbReference type="Proteomes" id="UP001344817">
    <property type="component" value="Unassembled WGS sequence"/>
</dbReference>
<dbReference type="InterPro" id="IPR053888">
    <property type="entry name" value="MRM3-like_sub_bind"/>
</dbReference>
<keyword evidence="2 6" id="KW-0489">Methyltransferase</keyword>
<dbReference type="Gene3D" id="3.30.1330.30">
    <property type="match status" value="1"/>
</dbReference>
<proteinExistence type="inferred from homology"/>
<comment type="similarity">
    <text evidence="1">Belongs to the class IV-like SAM-binding methyltransferase superfamily. RNA methyltransferase TrmH family.</text>
</comment>
<dbReference type="PANTHER" id="PTHR43191">
    <property type="entry name" value="RRNA METHYLTRANSFERASE 3"/>
    <property type="match status" value="1"/>
</dbReference>
<dbReference type="Gene3D" id="3.40.1280.10">
    <property type="match status" value="1"/>
</dbReference>
<evidence type="ECO:0000313" key="6">
    <source>
        <dbReference type="EMBL" id="MEE3928375.1"/>
    </source>
</evidence>
<dbReference type="SUPFAM" id="SSF75217">
    <property type="entry name" value="alpha/beta knot"/>
    <property type="match status" value="1"/>
</dbReference>
<evidence type="ECO:0000256" key="1">
    <source>
        <dbReference type="ARBA" id="ARBA00007228"/>
    </source>
</evidence>
<dbReference type="EMBL" id="JAZDWZ010000006">
    <property type="protein sequence ID" value="MEE3928375.1"/>
    <property type="molecule type" value="Genomic_DNA"/>
</dbReference>
<reference evidence="6" key="1">
    <citation type="submission" date="2024-01" db="EMBL/GenBank/DDBJ databases">
        <title>Genome sequence of Mycoplasma ciconiae type strain DSM 25251.</title>
        <authorList>
            <person name="Spergser J."/>
        </authorList>
    </citation>
    <scope>NUCLEOTIDE SEQUENCE [LARGE SCALE GENOMIC DNA]</scope>
    <source>
        <strain evidence="6">DSM 25251</strain>
    </source>
</reference>
<evidence type="ECO:0000256" key="3">
    <source>
        <dbReference type="ARBA" id="ARBA00022679"/>
    </source>
</evidence>
<dbReference type="InterPro" id="IPR029026">
    <property type="entry name" value="tRNA_m1G_MTases_N"/>
</dbReference>
<dbReference type="InterPro" id="IPR029064">
    <property type="entry name" value="Ribosomal_eL30-like_sf"/>
</dbReference>
<sequence>MIITSKDNKIVKNLHKLKSKKYRNLQRCFLVEGEHLVNEAKKVNLLMSTFEFVDNENDRKFENSILISKKILEYLTDTQTPQSVIGLCSYPQNKKKINRVLYLNKLQDPGNIGTLMRLALAFDFDTVVVQNFDVYNPKVIRSSQGAIFSLNVILENDDYKNLIELKNNNFDIYATILDQNAQTLNQISFSDKIVLVLGNEGNGISQFIKDMCDYKIYIPISFESLNVACAGAIIMNKIRNG</sequence>
<dbReference type="RefSeq" id="WP_330500787.1">
    <property type="nucleotide sequence ID" value="NZ_JAZDWZ010000006.1"/>
</dbReference>
<dbReference type="CDD" id="cd18095">
    <property type="entry name" value="SpoU-like_rRNA-MTase"/>
    <property type="match status" value="1"/>
</dbReference>
<dbReference type="SUPFAM" id="SSF55315">
    <property type="entry name" value="L30e-like"/>
    <property type="match status" value="1"/>
</dbReference>
<name>A0ABU7MLG0_9BACT</name>
<comment type="caution">
    <text evidence="6">The sequence shown here is derived from an EMBL/GenBank/DDBJ whole genome shotgun (WGS) entry which is preliminary data.</text>
</comment>
<dbReference type="InterPro" id="IPR051259">
    <property type="entry name" value="rRNA_Methyltransferase"/>
</dbReference>
<gene>
    <name evidence="6" type="ORF">V2E24_02175</name>
</gene>
<protein>
    <submittedName>
        <fullName evidence="6">RNA methyltransferase</fullName>
    </submittedName>
</protein>
<dbReference type="GO" id="GO:0008168">
    <property type="term" value="F:methyltransferase activity"/>
    <property type="evidence" value="ECO:0007669"/>
    <property type="project" value="UniProtKB-KW"/>
</dbReference>
<dbReference type="GO" id="GO:0032259">
    <property type="term" value="P:methylation"/>
    <property type="evidence" value="ECO:0007669"/>
    <property type="project" value="UniProtKB-KW"/>
</dbReference>
<dbReference type="Pfam" id="PF22435">
    <property type="entry name" value="MRM3-like_sub_bind"/>
    <property type="match status" value="1"/>
</dbReference>
<feature type="domain" description="MRM3-like substrate binding" evidence="5">
    <location>
        <begin position="8"/>
        <end position="86"/>
    </location>
</feature>
<dbReference type="PANTHER" id="PTHR43191:SF2">
    <property type="entry name" value="RRNA METHYLTRANSFERASE 3, MITOCHONDRIAL"/>
    <property type="match status" value="1"/>
</dbReference>
<evidence type="ECO:0000259" key="5">
    <source>
        <dbReference type="Pfam" id="PF22435"/>
    </source>
</evidence>
<keyword evidence="7" id="KW-1185">Reference proteome</keyword>
<evidence type="ECO:0000313" key="7">
    <source>
        <dbReference type="Proteomes" id="UP001344817"/>
    </source>
</evidence>
<dbReference type="Pfam" id="PF00588">
    <property type="entry name" value="SpoU_methylase"/>
    <property type="match status" value="1"/>
</dbReference>
<feature type="domain" description="tRNA/rRNA methyltransferase SpoU type" evidence="4">
    <location>
        <begin position="100"/>
        <end position="235"/>
    </location>
</feature>
<keyword evidence="3" id="KW-0808">Transferase</keyword>
<evidence type="ECO:0000256" key="2">
    <source>
        <dbReference type="ARBA" id="ARBA00022603"/>
    </source>
</evidence>
<dbReference type="InterPro" id="IPR029028">
    <property type="entry name" value="Alpha/beta_knot_MTases"/>
</dbReference>
<dbReference type="InterPro" id="IPR001537">
    <property type="entry name" value="SpoU_MeTrfase"/>
</dbReference>
<organism evidence="6 7">
    <name type="scientific">Mycoplasmopsis ciconiae</name>
    <dbReference type="NCBI Taxonomy" id="561067"/>
    <lineage>
        <taxon>Bacteria</taxon>
        <taxon>Bacillati</taxon>
        <taxon>Mycoplasmatota</taxon>
        <taxon>Mycoplasmoidales</taxon>
        <taxon>Metamycoplasmataceae</taxon>
        <taxon>Mycoplasmopsis</taxon>
    </lineage>
</organism>
<accession>A0ABU7MLG0</accession>
<evidence type="ECO:0000259" key="4">
    <source>
        <dbReference type="Pfam" id="PF00588"/>
    </source>
</evidence>